<dbReference type="PANTHER" id="PTHR45953">
    <property type="entry name" value="IDURONATE 2-SULFATASE"/>
    <property type="match status" value="1"/>
</dbReference>
<dbReference type="Gene3D" id="3.40.720.10">
    <property type="entry name" value="Alkaline Phosphatase, subunit A"/>
    <property type="match status" value="1"/>
</dbReference>
<dbReference type="EMBL" id="AWVH01000044">
    <property type="protein sequence ID" value="ERJ91695.1"/>
    <property type="molecule type" value="Genomic_DNA"/>
</dbReference>
<dbReference type="Pfam" id="PF00884">
    <property type="entry name" value="Sulfatase"/>
    <property type="match status" value="1"/>
</dbReference>
<keyword evidence="5" id="KW-1185">Reference proteome</keyword>
<organism evidence="4 5">
    <name type="scientific">Treponema lecithinolyticum ATCC 700332</name>
    <dbReference type="NCBI Taxonomy" id="1321815"/>
    <lineage>
        <taxon>Bacteria</taxon>
        <taxon>Pseudomonadati</taxon>
        <taxon>Spirochaetota</taxon>
        <taxon>Spirochaetia</taxon>
        <taxon>Spirochaetales</taxon>
        <taxon>Treponemataceae</taxon>
        <taxon>Treponema</taxon>
    </lineage>
</organism>
<dbReference type="PANTHER" id="PTHR45953:SF1">
    <property type="entry name" value="IDURONATE 2-SULFATASE"/>
    <property type="match status" value="1"/>
</dbReference>
<dbReference type="SUPFAM" id="SSF53649">
    <property type="entry name" value="Alkaline phosphatase-like"/>
    <property type="match status" value="1"/>
</dbReference>
<evidence type="ECO:0000313" key="4">
    <source>
        <dbReference type="EMBL" id="ERJ91695.1"/>
    </source>
</evidence>
<dbReference type="Proteomes" id="UP000016649">
    <property type="component" value="Unassembled WGS sequence"/>
</dbReference>
<accession>A0ABN0NWM8</accession>
<gene>
    <name evidence="4" type="ORF">HMPREF9193_02151</name>
</gene>
<keyword evidence="2" id="KW-0378">Hydrolase</keyword>
<dbReference type="InterPro" id="IPR017850">
    <property type="entry name" value="Alkaline_phosphatase_core_sf"/>
</dbReference>
<keyword evidence="1" id="KW-0479">Metal-binding</keyword>
<evidence type="ECO:0000313" key="5">
    <source>
        <dbReference type="Proteomes" id="UP000016649"/>
    </source>
</evidence>
<evidence type="ECO:0000259" key="3">
    <source>
        <dbReference type="Pfam" id="PF00884"/>
    </source>
</evidence>
<feature type="domain" description="Sulfatase N-terminal" evidence="3">
    <location>
        <begin position="4"/>
        <end position="353"/>
    </location>
</feature>
<dbReference type="RefSeq" id="WP_021686321.1">
    <property type="nucleotide sequence ID" value="NZ_KI260554.1"/>
</dbReference>
<dbReference type="InterPro" id="IPR000917">
    <property type="entry name" value="Sulfatase_N"/>
</dbReference>
<sequence>MKKPNILFLMCDEHRFDVLGYAGNRIIKTPVLDSLAKQAVVFNNAYTPSPICIPARQCLMSGCLPKHCGCEEYGQDLPAGSMTFARCLAAAGYETVACGKLHHMGGDQMQGWTMRMGADIKIDPHYIPGYTRQKSVQADYKIAGFEKWSNAKEIKRAGVGENCASQAADSYALLGALNFIKDRFVDAYYDRANTEQPLLLKVSFNRPHYPYFTSERLFSYYLNRVPLYDKDTVFDHPFLSRHRVQIGKDVSEREARRAVAAYYGMIESADSDFGTIIEALEHAGQNIDDWIIIYTSDHGEMLGQHGVWEKQKFFEASVKVPLFIRWPKKFTAHRVEKNVNLCDIFATLCELTGTSVPEGLDSRSLVPLMETAGAPWDNETVSHFKDVGGFANVMIKKDNLKYQYYGETDSEVLFDLLKNPTETQNFIDDDTYCEAVRRFRLKKNELGY</sequence>
<proteinExistence type="predicted"/>
<reference evidence="4 5" key="1">
    <citation type="submission" date="2013-08" db="EMBL/GenBank/DDBJ databases">
        <authorList>
            <person name="Weinstock G."/>
            <person name="Sodergren E."/>
            <person name="Wylie T."/>
            <person name="Fulton L."/>
            <person name="Fulton R."/>
            <person name="Fronick C."/>
            <person name="O'Laughlin M."/>
            <person name="Godfrey J."/>
            <person name="Miner T."/>
            <person name="Herter B."/>
            <person name="Appelbaum E."/>
            <person name="Cordes M."/>
            <person name="Lek S."/>
            <person name="Wollam A."/>
            <person name="Pepin K.H."/>
            <person name="Palsikar V.B."/>
            <person name="Mitreva M."/>
            <person name="Wilson R.K."/>
        </authorList>
    </citation>
    <scope>NUCLEOTIDE SEQUENCE [LARGE SCALE GENOMIC DNA]</scope>
    <source>
        <strain evidence="4 5">ATCC 700332</strain>
    </source>
</reference>
<comment type="caution">
    <text evidence="4">The sequence shown here is derived from an EMBL/GenBank/DDBJ whole genome shotgun (WGS) entry which is preliminary data.</text>
</comment>
<protein>
    <submittedName>
        <fullName evidence="4">Choline-sulfatase</fullName>
    </submittedName>
</protein>
<name>A0ABN0NWM8_TRELE</name>
<evidence type="ECO:0000256" key="2">
    <source>
        <dbReference type="ARBA" id="ARBA00022801"/>
    </source>
</evidence>
<evidence type="ECO:0000256" key="1">
    <source>
        <dbReference type="ARBA" id="ARBA00022723"/>
    </source>
</evidence>